<dbReference type="InterPro" id="IPR002543">
    <property type="entry name" value="FtsK_dom"/>
</dbReference>
<feature type="region of interest" description="Disordered" evidence="10">
    <location>
        <begin position="1"/>
        <end position="28"/>
    </location>
</feature>
<feature type="binding site" evidence="9">
    <location>
        <begin position="838"/>
        <end position="845"/>
    </location>
    <ligand>
        <name>ATP</name>
        <dbReference type="ChEBI" id="CHEBI:30616"/>
    </ligand>
</feature>
<feature type="transmembrane region" description="Helical" evidence="11">
    <location>
        <begin position="38"/>
        <end position="56"/>
    </location>
</feature>
<dbReference type="SUPFAM" id="SSF52540">
    <property type="entry name" value="P-loop containing nucleoside triphosphate hydrolases"/>
    <property type="match status" value="3"/>
</dbReference>
<comment type="caution">
    <text evidence="13">The sequence shown here is derived from an EMBL/GenBank/DDBJ whole genome shotgun (WGS) entry which is preliminary data.</text>
</comment>
<keyword evidence="3 11" id="KW-0812">Transmembrane</keyword>
<keyword evidence="7 11" id="KW-1133">Transmembrane helix</keyword>
<keyword evidence="4" id="KW-0677">Repeat</keyword>
<feature type="transmembrane region" description="Helical" evidence="11">
    <location>
        <begin position="63"/>
        <end position="84"/>
    </location>
</feature>
<evidence type="ECO:0000256" key="3">
    <source>
        <dbReference type="ARBA" id="ARBA00022692"/>
    </source>
</evidence>
<accession>A0ABV6NQR5</accession>
<dbReference type="Proteomes" id="UP001589894">
    <property type="component" value="Unassembled WGS sequence"/>
</dbReference>
<gene>
    <name evidence="13" type="primary">eccCa</name>
    <name evidence="13" type="ORF">ACFFHU_00165</name>
</gene>
<feature type="region of interest" description="Disordered" evidence="10">
    <location>
        <begin position="716"/>
        <end position="749"/>
    </location>
</feature>
<proteinExistence type="predicted"/>
<dbReference type="NCBIfam" id="TIGR03925">
    <property type="entry name" value="T7SS_EccC_b"/>
    <property type="match status" value="1"/>
</dbReference>
<evidence type="ECO:0000256" key="11">
    <source>
        <dbReference type="SAM" id="Phobius"/>
    </source>
</evidence>
<feature type="binding site" evidence="9">
    <location>
        <begin position="1120"/>
        <end position="1127"/>
    </location>
    <ligand>
        <name>ATP</name>
        <dbReference type="ChEBI" id="CHEBI:30616"/>
    </ligand>
</feature>
<keyword evidence="6 9" id="KW-0067">ATP-binding</keyword>
<dbReference type="PANTHER" id="PTHR22683">
    <property type="entry name" value="SPORULATION PROTEIN RELATED"/>
    <property type="match status" value="1"/>
</dbReference>
<name>A0ABV6NQR5_9ACTN</name>
<feature type="binding site" evidence="9">
    <location>
        <begin position="475"/>
        <end position="482"/>
    </location>
    <ligand>
        <name>ATP</name>
        <dbReference type="ChEBI" id="CHEBI:30616"/>
    </ligand>
</feature>
<dbReference type="Gene3D" id="3.40.50.300">
    <property type="entry name" value="P-loop containing nucleotide triphosphate hydrolases"/>
    <property type="match status" value="3"/>
</dbReference>
<feature type="domain" description="FtsK" evidence="12">
    <location>
        <begin position="820"/>
        <end position="1010"/>
    </location>
</feature>
<evidence type="ECO:0000256" key="10">
    <source>
        <dbReference type="SAM" id="MobiDB-lite"/>
    </source>
</evidence>
<evidence type="ECO:0000256" key="4">
    <source>
        <dbReference type="ARBA" id="ARBA00022737"/>
    </source>
</evidence>
<dbReference type="InterPro" id="IPR050206">
    <property type="entry name" value="FtsK/SpoIIIE/SftA"/>
</dbReference>
<dbReference type="InterPro" id="IPR023836">
    <property type="entry name" value="EccCa-like_Actinobacteria"/>
</dbReference>
<feature type="domain" description="FtsK" evidence="12">
    <location>
        <begin position="1104"/>
        <end position="1286"/>
    </location>
</feature>
<dbReference type="SMART" id="SM00382">
    <property type="entry name" value="AAA"/>
    <property type="match status" value="3"/>
</dbReference>
<evidence type="ECO:0000256" key="5">
    <source>
        <dbReference type="ARBA" id="ARBA00022741"/>
    </source>
</evidence>
<protein>
    <submittedName>
        <fullName evidence="13">Type VII secretion protein EccCa</fullName>
    </submittedName>
</protein>
<dbReference type="PROSITE" id="PS50901">
    <property type="entry name" value="FTSK"/>
    <property type="match status" value="3"/>
</dbReference>
<comment type="subcellular location">
    <subcellularLocation>
        <location evidence="1">Cell membrane</location>
        <topology evidence="1">Multi-pass membrane protein</topology>
    </subcellularLocation>
</comment>
<dbReference type="EMBL" id="JBHLUE010000001">
    <property type="protein sequence ID" value="MFC0562597.1"/>
    <property type="molecule type" value="Genomic_DNA"/>
</dbReference>
<keyword evidence="5 9" id="KW-0547">Nucleotide-binding</keyword>
<dbReference type="InterPro" id="IPR003593">
    <property type="entry name" value="AAA+_ATPase"/>
</dbReference>
<dbReference type="NCBIfam" id="TIGR03924">
    <property type="entry name" value="T7SS_EccC_a"/>
    <property type="match status" value="1"/>
</dbReference>
<evidence type="ECO:0000259" key="12">
    <source>
        <dbReference type="PROSITE" id="PS50901"/>
    </source>
</evidence>
<keyword evidence="8 11" id="KW-0472">Membrane</keyword>
<reference evidence="13 14" key="1">
    <citation type="submission" date="2024-09" db="EMBL/GenBank/DDBJ databases">
        <authorList>
            <person name="Sun Q."/>
            <person name="Mori K."/>
        </authorList>
    </citation>
    <scope>NUCLEOTIDE SEQUENCE [LARGE SCALE GENOMIC DNA]</scope>
    <source>
        <strain evidence="13 14">TBRC 2205</strain>
    </source>
</reference>
<evidence type="ECO:0000256" key="6">
    <source>
        <dbReference type="ARBA" id="ARBA00022840"/>
    </source>
</evidence>
<dbReference type="RefSeq" id="WP_377334384.1">
    <property type="nucleotide sequence ID" value="NZ_JBHLUE010000001.1"/>
</dbReference>
<evidence type="ECO:0000256" key="7">
    <source>
        <dbReference type="ARBA" id="ARBA00022989"/>
    </source>
</evidence>
<evidence type="ECO:0000313" key="14">
    <source>
        <dbReference type="Proteomes" id="UP001589894"/>
    </source>
</evidence>
<dbReference type="PANTHER" id="PTHR22683:SF1">
    <property type="entry name" value="TYPE VII SECRETION SYSTEM PROTEIN ESSC"/>
    <property type="match status" value="1"/>
</dbReference>
<dbReference type="InterPro" id="IPR023837">
    <property type="entry name" value="EccCb-like_Actinobacteria"/>
</dbReference>
<organism evidence="13 14">
    <name type="scientific">Plantactinospora siamensis</name>
    <dbReference type="NCBI Taxonomy" id="555372"/>
    <lineage>
        <taxon>Bacteria</taxon>
        <taxon>Bacillati</taxon>
        <taxon>Actinomycetota</taxon>
        <taxon>Actinomycetes</taxon>
        <taxon>Micromonosporales</taxon>
        <taxon>Micromonosporaceae</taxon>
        <taxon>Plantactinospora</taxon>
    </lineage>
</organism>
<sequence>MPTTAFRRPPRVPRPSVPEGEVLLQPPPELTRADSGNVWLTALPALSGLGSVAYLFAAPSNPITYVAGSFFLFSSLAMVAGSLLRARATHRADAEHNRRDYLRYLGKTRERVRRTADAQREAAAWVAPAPDQLWAIAAGSRLWERRPSDPDFGWLRLGLGPQYLATQLVPGETGPVEDLDPLCALALRRFIASHSAVPDLPVQLSLRRYAAVALSGDRDEARSLARALVAQAVTWHAPTDLRVAVCTADATASAWSWVKWLPHAQHPTEVDHAGPVRLIHPSLSALEEWLQDELANRPGFNRHAAVDPDVPHLLVVLDGGMTTGTELLLNPDGLQSATVVDLDGRSAELVRGHGVELVVDDGRLNTRVGTTLTALGRPDGLAPPVAESLAQQIAEFRLDVATAQAEDLATVDQTLPGLLGVDDPGELSLDVLWASRPLRDRLRAPIGIAADGSVLELDIKESAYDGMGPHGLLIGATGSGKSELLRTLVLALASTHPPEQLNLVLVDFKGGATFAGMAGLPHVAAVITNLQDDLALVDRMQEALSGEMNRRQEILRAAGNLVSVRDYDRARQRGADLLPLPSLFIVVDEFSELLSQKPDFADLFAQIGRLGRSLGLHLLLASQRLDEGRLRGLEANLSYRICLRTFTEQESRTVLGVPDAFSLPSAPGHGYLRGDTAGLRRFRAAYVSGPYGSPEQIGDQLLADGLEVRLFQAEYQPSPQSPTPQTLASTGTAGAGPESADAAEGESSGPTILSTMVEQLTGQGTRAHRVWLPPLTEPDTLDMLLPGLRVRPNRGFGADPASAPLRVPVAIVDRPFHQRRDPLWVDLAGAGGHATIVGGPRSGKSTLLRTLICALALRHTPTEVQFYALDFSGTLFGLSGLPHLGGLAGRQDAEVARRIVAEVTAVVEDRERRFRELGVDTMADYRRLRERGSVEDDRYGDVFLLVDGWSVLRQDYEDLEGALVNLASRSLTYGVHLVLTANRWLDLRFGLRDLVGTKLELKLGDALDSEIDRKAQLAVPSDRPGRGVSADRMQYLAAIPRIDRRREVADLSTGIAGLVQAVGDYWDGPSAPPVRLLPAVIEFADLPKESRERGIVLGLEGRRLRPVEFDWREPGLVLLGDAESGKTSTLRAVGRQVVDTWQPKQAKVIILDYRRSMLGEFSGESLLGYAANQAQAEDLVAGLVEGFTKRLPGTEVTAQQLRNRSWWTGPDIYLLVDDYELVTAGSNPLLPLLPFLAQARDIGLYPYVARRAGGAARALLDPFLGAMREQSYPAVVLSAPRDEGALFGVRPAPLPPGRGTLVHRRHGSVPVQLARLDARPEID</sequence>
<evidence type="ECO:0000256" key="2">
    <source>
        <dbReference type="ARBA" id="ARBA00022475"/>
    </source>
</evidence>
<evidence type="ECO:0000313" key="13">
    <source>
        <dbReference type="EMBL" id="MFC0562597.1"/>
    </source>
</evidence>
<evidence type="ECO:0000256" key="8">
    <source>
        <dbReference type="ARBA" id="ARBA00023136"/>
    </source>
</evidence>
<evidence type="ECO:0000256" key="9">
    <source>
        <dbReference type="PROSITE-ProRule" id="PRU00289"/>
    </source>
</evidence>
<keyword evidence="2" id="KW-1003">Cell membrane</keyword>
<evidence type="ECO:0000256" key="1">
    <source>
        <dbReference type="ARBA" id="ARBA00004651"/>
    </source>
</evidence>
<dbReference type="InterPro" id="IPR027417">
    <property type="entry name" value="P-loop_NTPase"/>
</dbReference>
<dbReference type="Pfam" id="PF01580">
    <property type="entry name" value="FtsK_SpoIIIE"/>
    <property type="match status" value="2"/>
</dbReference>
<keyword evidence="14" id="KW-1185">Reference proteome</keyword>
<feature type="domain" description="FtsK" evidence="12">
    <location>
        <begin position="452"/>
        <end position="652"/>
    </location>
</feature>